<dbReference type="RefSeq" id="WP_020911536.1">
    <property type="nucleotide sequence ID" value="NC_011566.1"/>
</dbReference>
<accession>B8CJR1</accession>
<evidence type="ECO:0000313" key="2">
    <source>
        <dbReference type="EMBL" id="ACJ28158.1"/>
    </source>
</evidence>
<reference evidence="2 3" key="1">
    <citation type="journal article" date="2008" name="PLoS ONE">
        <title>Environmental adaptation: genomic analysis of the piezotolerant and psychrotolerant deep-sea iron reducing bacterium Shewanella piezotolerans WP3.</title>
        <authorList>
            <person name="Wang F."/>
            <person name="Wang J."/>
            <person name="Jian H."/>
            <person name="Zhang B."/>
            <person name="Li S."/>
            <person name="Wang F."/>
            <person name="Zeng X."/>
            <person name="Gao L."/>
            <person name="Bartlett D.H."/>
            <person name="Yu J."/>
            <person name="Hu S."/>
            <person name="Xiao X."/>
        </authorList>
    </citation>
    <scope>NUCLEOTIDE SEQUENCE [LARGE SCALE GENOMIC DNA]</scope>
    <source>
        <strain evidence="3">WP3 / JCM 13877</strain>
    </source>
</reference>
<proteinExistence type="predicted"/>
<dbReference type="PANTHER" id="PTHR33608">
    <property type="entry name" value="BLL2464 PROTEIN"/>
    <property type="match status" value="1"/>
</dbReference>
<name>B8CJR1_SHEPW</name>
<protein>
    <recommendedName>
        <fullName evidence="1">DUF58 domain-containing protein</fullName>
    </recommendedName>
</protein>
<dbReference type="Pfam" id="PF01882">
    <property type="entry name" value="DUF58"/>
    <property type="match status" value="1"/>
</dbReference>
<dbReference type="KEGG" id="swp:swp_1371"/>
<dbReference type="AlphaFoldDB" id="B8CJR1"/>
<gene>
    <name evidence="2" type="ordered locus">swp_1371</name>
</gene>
<dbReference type="OrthoDB" id="9776116at2"/>
<evidence type="ECO:0000259" key="1">
    <source>
        <dbReference type="Pfam" id="PF01882"/>
    </source>
</evidence>
<sequence>MKKQDPRIYTNLSALLALREESRQLSLSPRYRPAGMLSGRHTSRIKGRGLNFEELRQYQAGDNIRQIDSRVSARLGKPYVRVYSEETDRPVHIIVEQRLPMFFGSQVNTKSVTAAHLAALLAWQVFDAGDRVGGVVLASNDLVSISPKRSSHNVVHLLEAIVTANNGLQLSSADNTVNTSQSIFSMVRPLISTLSSQSVLILITDIEGIEIEQLAELEVLSQKTNVLLFVIQDPLEDDLTRAHGLSVSHGEQQINIQANADNQLKYEELYQQRLVSLKKAVVGSILPVGIVNTYEPVISQLNRLLMGEPE</sequence>
<dbReference type="EMBL" id="CP000472">
    <property type="protein sequence ID" value="ACJ28158.1"/>
    <property type="molecule type" value="Genomic_DNA"/>
</dbReference>
<dbReference type="PANTHER" id="PTHR33608:SF12">
    <property type="entry name" value="DUF58 DOMAIN-CONTAINING PROTEIN"/>
    <property type="match status" value="1"/>
</dbReference>
<dbReference type="STRING" id="225849.swp_1371"/>
<dbReference type="HOGENOM" id="CLU_054927_1_0_6"/>
<organism evidence="2 3">
    <name type="scientific">Shewanella piezotolerans (strain WP3 / JCM 13877)</name>
    <dbReference type="NCBI Taxonomy" id="225849"/>
    <lineage>
        <taxon>Bacteria</taxon>
        <taxon>Pseudomonadati</taxon>
        <taxon>Pseudomonadota</taxon>
        <taxon>Gammaproteobacteria</taxon>
        <taxon>Alteromonadales</taxon>
        <taxon>Shewanellaceae</taxon>
        <taxon>Shewanella</taxon>
    </lineage>
</organism>
<dbReference type="Proteomes" id="UP000000753">
    <property type="component" value="Chromosome"/>
</dbReference>
<feature type="domain" description="DUF58" evidence="1">
    <location>
        <begin position="54"/>
        <end position="261"/>
    </location>
</feature>
<evidence type="ECO:0000313" key="3">
    <source>
        <dbReference type="Proteomes" id="UP000000753"/>
    </source>
</evidence>
<dbReference type="InterPro" id="IPR002881">
    <property type="entry name" value="DUF58"/>
</dbReference>
<dbReference type="eggNOG" id="COG1721">
    <property type="taxonomic scope" value="Bacteria"/>
</dbReference>
<keyword evidence="3" id="KW-1185">Reference proteome</keyword>